<dbReference type="CDD" id="cd11294">
    <property type="entry name" value="E_set_Esterase_like_N"/>
    <property type="match status" value="1"/>
</dbReference>
<dbReference type="InterPro" id="IPR013783">
    <property type="entry name" value="Ig-like_fold"/>
</dbReference>
<dbReference type="KEGG" id="psac:PSM36_1059"/>
<dbReference type="InterPro" id="IPR029058">
    <property type="entry name" value="AB_hydrolase_fold"/>
</dbReference>
<feature type="domain" description="Glycoside hydrolase family 13 N-terminal" evidence="2">
    <location>
        <begin position="43"/>
        <end position="100"/>
    </location>
</feature>
<organism evidence="3 4">
    <name type="scientific">Proteiniphilum saccharofermentans</name>
    <dbReference type="NCBI Taxonomy" id="1642647"/>
    <lineage>
        <taxon>Bacteria</taxon>
        <taxon>Pseudomonadati</taxon>
        <taxon>Bacteroidota</taxon>
        <taxon>Bacteroidia</taxon>
        <taxon>Bacteroidales</taxon>
        <taxon>Dysgonomonadaceae</taxon>
        <taxon>Proteiniphilum</taxon>
    </lineage>
</organism>
<dbReference type="InterPro" id="IPR004193">
    <property type="entry name" value="Glyco_hydro_13_N"/>
</dbReference>
<proteinExistence type="predicted"/>
<dbReference type="RefSeq" id="WP_076929452.1">
    <property type="nucleotide sequence ID" value="NZ_LT605205.1"/>
</dbReference>
<dbReference type="GO" id="GO:0016747">
    <property type="term" value="F:acyltransferase activity, transferring groups other than amino-acyl groups"/>
    <property type="evidence" value="ECO:0007669"/>
    <property type="project" value="TreeGrafter"/>
</dbReference>
<dbReference type="EC" id="3.1.1.-" evidence="3"/>
<evidence type="ECO:0000256" key="1">
    <source>
        <dbReference type="SAM" id="SignalP"/>
    </source>
</evidence>
<dbReference type="GO" id="GO:0005975">
    <property type="term" value="P:carbohydrate metabolic process"/>
    <property type="evidence" value="ECO:0007669"/>
    <property type="project" value="InterPro"/>
</dbReference>
<evidence type="ECO:0000313" key="3">
    <source>
        <dbReference type="EMBL" id="SCD19884.1"/>
    </source>
</evidence>
<dbReference type="AlphaFoldDB" id="A0A1R3T8H1"/>
<dbReference type="InterPro" id="IPR000801">
    <property type="entry name" value="Esterase-like"/>
</dbReference>
<dbReference type="EMBL" id="LT605205">
    <property type="protein sequence ID" value="SCD19884.1"/>
    <property type="molecule type" value="Genomic_DNA"/>
</dbReference>
<accession>A0A1R3T8H1</accession>
<dbReference type="Gene3D" id="2.60.40.10">
    <property type="entry name" value="Immunoglobulins"/>
    <property type="match status" value="1"/>
</dbReference>
<gene>
    <name evidence="3" type="ORF">PSM36_1059</name>
</gene>
<keyword evidence="4" id="KW-1185">Reference proteome</keyword>
<keyword evidence="1" id="KW-0732">Signal</keyword>
<dbReference type="InterPro" id="IPR050583">
    <property type="entry name" value="Mycobacterial_A85_antigen"/>
</dbReference>
<evidence type="ECO:0000259" key="2">
    <source>
        <dbReference type="Pfam" id="PF02922"/>
    </source>
</evidence>
<dbReference type="Gene3D" id="3.40.50.1820">
    <property type="entry name" value="alpha/beta hydrolase"/>
    <property type="match status" value="1"/>
</dbReference>
<sequence length="392" mass="44524">MKIQLSPISVALLALFFTLQVQAQENFPFGQNREIISPEIHADNSVTFRLTAPTANNVSVTGDFLAPGEEANMIKDADGVWSYTTHPLPSELYTYAFNVDGLQMNDPNNVYYRRDVASTLNVLLVGNGQADLYKVNSVPHGTVTKRWYQSPGNNMTRRITIYTPPGYEKSDNSYPVLYLLHGMGGDEEAWMTLGRASQIADNLIAQGKAEPMIIVMPNGNVAQEAAPGESSLGFYKPQFRLPHTMDGKYEETFHEIIRFVDSQYRTIPEKAGRAIAGLSMGGFHTLHISRYYPNTFDYMGLFSAAIMPDEKIKSKVYDSIEETLVTQKNNGYTLYWIAIGKEDFLYQANIDFRKKLDTMDFPYIYRESEGGHTWRNWRIYLSEFLPILFKTR</sequence>
<dbReference type="SUPFAM" id="SSF53474">
    <property type="entry name" value="alpha/beta-Hydrolases"/>
    <property type="match status" value="1"/>
</dbReference>
<reference evidence="3 4" key="1">
    <citation type="submission" date="2016-08" db="EMBL/GenBank/DDBJ databases">
        <authorList>
            <person name="Seilhamer J.J."/>
        </authorList>
    </citation>
    <scope>NUCLEOTIDE SEQUENCE [LARGE SCALE GENOMIC DNA]</scope>
    <source>
        <strain evidence="3">M3/6</strain>
    </source>
</reference>
<dbReference type="SUPFAM" id="SSF81296">
    <property type="entry name" value="E set domains"/>
    <property type="match status" value="1"/>
</dbReference>
<dbReference type="Proteomes" id="UP000187464">
    <property type="component" value="Chromosome I"/>
</dbReference>
<protein>
    <submittedName>
        <fullName evidence="3">Putative esterases</fullName>
        <ecNumber evidence="3">3.1.1.-</ecNumber>
    </submittedName>
</protein>
<evidence type="ECO:0000313" key="4">
    <source>
        <dbReference type="Proteomes" id="UP000187464"/>
    </source>
</evidence>
<dbReference type="GO" id="GO:0004553">
    <property type="term" value="F:hydrolase activity, hydrolyzing O-glycosyl compounds"/>
    <property type="evidence" value="ECO:0007669"/>
    <property type="project" value="InterPro"/>
</dbReference>
<dbReference type="Pfam" id="PF02922">
    <property type="entry name" value="CBM_48"/>
    <property type="match status" value="1"/>
</dbReference>
<feature type="chain" id="PRO_5012774383" evidence="1">
    <location>
        <begin position="24"/>
        <end position="392"/>
    </location>
</feature>
<dbReference type="PANTHER" id="PTHR48098:SF1">
    <property type="entry name" value="DIACYLGLYCEROL ACYLTRANSFERASE_MYCOLYLTRANSFERASE AG85A"/>
    <property type="match status" value="1"/>
</dbReference>
<name>A0A1R3T8H1_9BACT</name>
<dbReference type="PANTHER" id="PTHR48098">
    <property type="entry name" value="ENTEROCHELIN ESTERASE-RELATED"/>
    <property type="match status" value="1"/>
</dbReference>
<keyword evidence="3" id="KW-0378">Hydrolase</keyword>
<dbReference type="InterPro" id="IPR014756">
    <property type="entry name" value="Ig_E-set"/>
</dbReference>
<dbReference type="STRING" id="1642647.PSM36_1059"/>
<dbReference type="Pfam" id="PF00756">
    <property type="entry name" value="Esterase"/>
    <property type="match status" value="1"/>
</dbReference>
<feature type="signal peptide" evidence="1">
    <location>
        <begin position="1"/>
        <end position="23"/>
    </location>
</feature>